<accession>A0A6A6E6S4</accession>
<dbReference type="Proteomes" id="UP000800200">
    <property type="component" value="Unassembled WGS sequence"/>
</dbReference>
<feature type="non-terminal residue" evidence="1">
    <location>
        <position position="1"/>
    </location>
</feature>
<evidence type="ECO:0000313" key="1">
    <source>
        <dbReference type="EMBL" id="KAF2186705.1"/>
    </source>
</evidence>
<sequence>WDERGHLHDQLQTFYEATAMNKGRHWTLADHFQSLDWLIDEIHLARQKFEQLAEGALRKWGANGQDKQNEVDDYNWLAAAAEVAWQKCEQYYNKADKSPAYYAAISLNPTPKNQWYFQVWNDSDDKRSWIQAAVGA</sequence>
<name>A0A6A6E6S4_9PEZI</name>
<feature type="non-terminal residue" evidence="1">
    <location>
        <position position="136"/>
    </location>
</feature>
<dbReference type="OrthoDB" id="3699836at2759"/>
<reference evidence="1" key="1">
    <citation type="journal article" date="2020" name="Stud. Mycol.">
        <title>101 Dothideomycetes genomes: a test case for predicting lifestyles and emergence of pathogens.</title>
        <authorList>
            <person name="Haridas S."/>
            <person name="Albert R."/>
            <person name="Binder M."/>
            <person name="Bloem J."/>
            <person name="Labutti K."/>
            <person name="Salamov A."/>
            <person name="Andreopoulos B."/>
            <person name="Baker S."/>
            <person name="Barry K."/>
            <person name="Bills G."/>
            <person name="Bluhm B."/>
            <person name="Cannon C."/>
            <person name="Castanera R."/>
            <person name="Culley D."/>
            <person name="Daum C."/>
            <person name="Ezra D."/>
            <person name="Gonzalez J."/>
            <person name="Henrissat B."/>
            <person name="Kuo A."/>
            <person name="Liang C."/>
            <person name="Lipzen A."/>
            <person name="Lutzoni F."/>
            <person name="Magnuson J."/>
            <person name="Mondo S."/>
            <person name="Nolan M."/>
            <person name="Ohm R."/>
            <person name="Pangilinan J."/>
            <person name="Park H.-J."/>
            <person name="Ramirez L."/>
            <person name="Alfaro M."/>
            <person name="Sun H."/>
            <person name="Tritt A."/>
            <person name="Yoshinaga Y."/>
            <person name="Zwiers L.-H."/>
            <person name="Turgeon B."/>
            <person name="Goodwin S."/>
            <person name="Spatafora J."/>
            <person name="Crous P."/>
            <person name="Grigoriev I."/>
        </authorList>
    </citation>
    <scope>NUCLEOTIDE SEQUENCE</scope>
    <source>
        <strain evidence="1">CBS 207.26</strain>
    </source>
</reference>
<keyword evidence="2" id="KW-1185">Reference proteome</keyword>
<dbReference type="EMBL" id="ML994629">
    <property type="protein sequence ID" value="KAF2186705.1"/>
    <property type="molecule type" value="Genomic_DNA"/>
</dbReference>
<dbReference type="AlphaFoldDB" id="A0A6A6E6S4"/>
<protein>
    <submittedName>
        <fullName evidence="1">Uncharacterized protein</fullName>
    </submittedName>
</protein>
<gene>
    <name evidence="1" type="ORF">K469DRAFT_526152</name>
</gene>
<proteinExistence type="predicted"/>
<organism evidence="1 2">
    <name type="scientific">Zopfia rhizophila CBS 207.26</name>
    <dbReference type="NCBI Taxonomy" id="1314779"/>
    <lineage>
        <taxon>Eukaryota</taxon>
        <taxon>Fungi</taxon>
        <taxon>Dikarya</taxon>
        <taxon>Ascomycota</taxon>
        <taxon>Pezizomycotina</taxon>
        <taxon>Dothideomycetes</taxon>
        <taxon>Dothideomycetes incertae sedis</taxon>
        <taxon>Zopfiaceae</taxon>
        <taxon>Zopfia</taxon>
    </lineage>
</organism>
<evidence type="ECO:0000313" key="2">
    <source>
        <dbReference type="Proteomes" id="UP000800200"/>
    </source>
</evidence>